<sequence>MSHLLPLDPSIDFYGSAGDAQWPYQRADEQPRPDHDASYELQYPEDSPDDSSLSPTETVFYQHQYYPGFVTQSGFPAQDSHASPPSEAYAEEPYGTRETYYADELNQPPLQYASYPAHAPPFARADPQQMASILASNQYLAPSYGAASQFQELVAASGGLAVAATQGHAVNEPRALHGAHWPEGPAAAAAVNYERSSLLTNPGYDAIPAQQHQQAHVSPVFVPQAADSSGNHHESYGNHSGGDSPMGHLPYADTELPFTNLGQYQQSAEHASPTSASSSSSFIHFHSESPSIKQEEVDTTADFARVSASRMHADTLKLHASTLPARARAERGAHELREDD</sequence>
<proteinExistence type="predicted"/>
<keyword evidence="3" id="KW-1185">Reference proteome</keyword>
<dbReference type="Proteomes" id="UP000298061">
    <property type="component" value="Unassembled WGS sequence"/>
</dbReference>
<protein>
    <submittedName>
        <fullName evidence="2">Uncharacterized protein</fullName>
    </submittedName>
</protein>
<dbReference type="AlphaFoldDB" id="A0A4Z0A064"/>
<evidence type="ECO:0000313" key="3">
    <source>
        <dbReference type="Proteomes" id="UP000298061"/>
    </source>
</evidence>
<feature type="compositionally biased region" description="Polar residues" evidence="1">
    <location>
        <begin position="71"/>
        <end position="83"/>
    </location>
</feature>
<evidence type="ECO:0000256" key="1">
    <source>
        <dbReference type="SAM" id="MobiDB-lite"/>
    </source>
</evidence>
<organism evidence="2 3">
    <name type="scientific">Hericium alpestre</name>
    <dbReference type="NCBI Taxonomy" id="135208"/>
    <lineage>
        <taxon>Eukaryota</taxon>
        <taxon>Fungi</taxon>
        <taxon>Dikarya</taxon>
        <taxon>Basidiomycota</taxon>
        <taxon>Agaricomycotina</taxon>
        <taxon>Agaricomycetes</taxon>
        <taxon>Russulales</taxon>
        <taxon>Hericiaceae</taxon>
        <taxon>Hericium</taxon>
    </lineage>
</organism>
<feature type="compositionally biased region" description="Low complexity" evidence="1">
    <location>
        <begin position="267"/>
        <end position="292"/>
    </location>
</feature>
<feature type="compositionally biased region" description="Basic and acidic residues" evidence="1">
    <location>
        <begin position="26"/>
        <end position="38"/>
    </location>
</feature>
<dbReference type="EMBL" id="SFCI01000390">
    <property type="protein sequence ID" value="TFY80115.1"/>
    <property type="molecule type" value="Genomic_DNA"/>
</dbReference>
<comment type="caution">
    <text evidence="2">The sequence shown here is derived from an EMBL/GenBank/DDBJ whole genome shotgun (WGS) entry which is preliminary data.</text>
</comment>
<dbReference type="OrthoDB" id="10683278at2759"/>
<evidence type="ECO:0000313" key="2">
    <source>
        <dbReference type="EMBL" id="TFY80115.1"/>
    </source>
</evidence>
<feature type="region of interest" description="Disordered" evidence="1">
    <location>
        <begin position="224"/>
        <end position="297"/>
    </location>
</feature>
<feature type="region of interest" description="Disordered" evidence="1">
    <location>
        <begin position="21"/>
        <end position="57"/>
    </location>
</feature>
<name>A0A4Z0A064_9AGAM</name>
<feature type="region of interest" description="Disordered" evidence="1">
    <location>
        <begin position="71"/>
        <end position="92"/>
    </location>
</feature>
<accession>A0A4Z0A064</accession>
<reference evidence="2 3" key="1">
    <citation type="submission" date="2019-02" db="EMBL/GenBank/DDBJ databases">
        <title>Genome sequencing of the rare red list fungi Hericium alpestre (H. flagellum).</title>
        <authorList>
            <person name="Buettner E."/>
            <person name="Kellner H."/>
        </authorList>
    </citation>
    <scope>NUCLEOTIDE SEQUENCE [LARGE SCALE GENOMIC DNA]</scope>
    <source>
        <strain evidence="2 3">DSM 108284</strain>
    </source>
</reference>
<gene>
    <name evidence="2" type="ORF">EWM64_g3899</name>
</gene>